<evidence type="ECO:0000256" key="3">
    <source>
        <dbReference type="SAM" id="SignalP"/>
    </source>
</evidence>
<feature type="signal peptide" evidence="3">
    <location>
        <begin position="1"/>
        <end position="24"/>
    </location>
</feature>
<feature type="chain" id="PRO_5003121409" evidence="3">
    <location>
        <begin position="25"/>
        <end position="401"/>
    </location>
</feature>
<dbReference type="Pfam" id="PF05686">
    <property type="entry name" value="Glyco_transf_90"/>
    <property type="match status" value="1"/>
</dbReference>
<dbReference type="eggNOG" id="KOG2458">
    <property type="taxonomic scope" value="Eukaryota"/>
</dbReference>
<dbReference type="OMA" id="WHEKNIK"/>
<organism evidence="6">
    <name type="scientific">Selaginella moellendorffii</name>
    <name type="common">Spikemoss</name>
    <dbReference type="NCBI Taxonomy" id="88036"/>
    <lineage>
        <taxon>Eukaryota</taxon>
        <taxon>Viridiplantae</taxon>
        <taxon>Streptophyta</taxon>
        <taxon>Embryophyta</taxon>
        <taxon>Tracheophyta</taxon>
        <taxon>Lycopodiopsida</taxon>
        <taxon>Selaginellales</taxon>
        <taxon>Selaginellaceae</taxon>
        <taxon>Selaginella</taxon>
    </lineage>
</organism>
<protein>
    <submittedName>
        <fullName evidence="5">Glycosyltransferase, CAZy family GT90</fullName>
    </submittedName>
</protein>
<accession>D8R0P3</accession>
<dbReference type="HOGENOM" id="CLU_027109_0_0_1"/>
<dbReference type="InParanoid" id="D8R0P3"/>
<keyword evidence="3" id="KW-0732">Signal</keyword>
<evidence type="ECO:0000256" key="2">
    <source>
        <dbReference type="ARBA" id="ARBA00022679"/>
    </source>
</evidence>
<reference evidence="5 6" key="1">
    <citation type="journal article" date="2011" name="Science">
        <title>The Selaginella genome identifies genetic changes associated with the evolution of vascular plants.</title>
        <authorList>
            <person name="Banks J.A."/>
            <person name="Nishiyama T."/>
            <person name="Hasebe M."/>
            <person name="Bowman J.L."/>
            <person name="Gribskov M."/>
            <person name="dePamphilis C."/>
            <person name="Albert V.A."/>
            <person name="Aono N."/>
            <person name="Aoyama T."/>
            <person name="Ambrose B.A."/>
            <person name="Ashton N.W."/>
            <person name="Axtell M.J."/>
            <person name="Barker E."/>
            <person name="Barker M.S."/>
            <person name="Bennetzen J.L."/>
            <person name="Bonawitz N.D."/>
            <person name="Chapple C."/>
            <person name="Cheng C."/>
            <person name="Correa L.G."/>
            <person name="Dacre M."/>
            <person name="DeBarry J."/>
            <person name="Dreyer I."/>
            <person name="Elias M."/>
            <person name="Engstrom E.M."/>
            <person name="Estelle M."/>
            <person name="Feng L."/>
            <person name="Finet C."/>
            <person name="Floyd S.K."/>
            <person name="Frommer W.B."/>
            <person name="Fujita T."/>
            <person name="Gramzow L."/>
            <person name="Gutensohn M."/>
            <person name="Harholt J."/>
            <person name="Hattori M."/>
            <person name="Heyl A."/>
            <person name="Hirai T."/>
            <person name="Hiwatashi Y."/>
            <person name="Ishikawa M."/>
            <person name="Iwata M."/>
            <person name="Karol K.G."/>
            <person name="Koehler B."/>
            <person name="Kolukisaoglu U."/>
            <person name="Kubo M."/>
            <person name="Kurata T."/>
            <person name="Lalonde S."/>
            <person name="Li K."/>
            <person name="Li Y."/>
            <person name="Litt A."/>
            <person name="Lyons E."/>
            <person name="Manning G."/>
            <person name="Maruyama T."/>
            <person name="Michael T.P."/>
            <person name="Mikami K."/>
            <person name="Miyazaki S."/>
            <person name="Morinaga S."/>
            <person name="Murata T."/>
            <person name="Mueller-Roeber B."/>
            <person name="Nelson D.R."/>
            <person name="Obara M."/>
            <person name="Oguri Y."/>
            <person name="Olmstead R.G."/>
            <person name="Onodera N."/>
            <person name="Petersen B.L."/>
            <person name="Pils B."/>
            <person name="Prigge M."/>
            <person name="Rensing S.A."/>
            <person name="Riano-Pachon D.M."/>
            <person name="Roberts A.W."/>
            <person name="Sato Y."/>
            <person name="Scheller H.V."/>
            <person name="Schulz B."/>
            <person name="Schulz C."/>
            <person name="Shakirov E.V."/>
            <person name="Shibagaki N."/>
            <person name="Shinohara N."/>
            <person name="Shippen D.E."/>
            <person name="Soerensen I."/>
            <person name="Sotooka R."/>
            <person name="Sugimoto N."/>
            <person name="Sugita M."/>
            <person name="Sumikawa N."/>
            <person name="Tanurdzic M."/>
            <person name="Theissen G."/>
            <person name="Ulvskov P."/>
            <person name="Wakazuki S."/>
            <person name="Weng J.K."/>
            <person name="Willats W.W."/>
            <person name="Wipf D."/>
            <person name="Wolf P.G."/>
            <person name="Yang L."/>
            <person name="Zimmer A.D."/>
            <person name="Zhu Q."/>
            <person name="Mitros T."/>
            <person name="Hellsten U."/>
            <person name="Loque D."/>
            <person name="Otillar R."/>
            <person name="Salamov A."/>
            <person name="Schmutz J."/>
            <person name="Shapiro H."/>
            <person name="Lindquist E."/>
            <person name="Lucas S."/>
            <person name="Rokhsar D."/>
            <person name="Grigoriev I.V."/>
        </authorList>
    </citation>
    <scope>NUCLEOTIDE SEQUENCE [LARGE SCALE GENOMIC DNA]</scope>
</reference>
<keyword evidence="6" id="KW-1185">Reference proteome</keyword>
<proteinExistence type="inferred from homology"/>
<dbReference type="PANTHER" id="PTHR12203">
    <property type="entry name" value="KDEL LYS-ASP-GLU-LEU CONTAINING - RELATED"/>
    <property type="match status" value="1"/>
</dbReference>
<evidence type="ECO:0000313" key="5">
    <source>
        <dbReference type="EMBL" id="EFJ34616.1"/>
    </source>
</evidence>
<dbReference type="PANTHER" id="PTHR12203:SF35">
    <property type="entry name" value="PROTEIN O-GLUCOSYLTRANSFERASE 1"/>
    <property type="match status" value="1"/>
</dbReference>
<dbReference type="AlphaFoldDB" id="D8R0P3"/>
<dbReference type="KEGG" id="smo:SELMODRAFT_81791"/>
<evidence type="ECO:0000259" key="4">
    <source>
        <dbReference type="SMART" id="SM00672"/>
    </source>
</evidence>
<feature type="domain" description="Glycosyl transferase CAP10" evidence="4">
    <location>
        <begin position="129"/>
        <end position="376"/>
    </location>
</feature>
<name>D8R0P3_SELML</name>
<dbReference type="GO" id="GO:0016740">
    <property type="term" value="F:transferase activity"/>
    <property type="evidence" value="ECO:0007669"/>
    <property type="project" value="UniProtKB-KW"/>
</dbReference>
<keyword evidence="2 5" id="KW-0808">Transferase</keyword>
<gene>
    <name evidence="5" type="primary">GT90B3</name>
    <name evidence="5" type="ORF">SELMODRAFT_81791</name>
</gene>
<dbReference type="Gramene" id="EFJ34616">
    <property type="protein sequence ID" value="EFJ34616"/>
    <property type="gene ID" value="SELMODRAFT_81791"/>
</dbReference>
<dbReference type="InterPro" id="IPR006598">
    <property type="entry name" value="CAP10"/>
</dbReference>
<comment type="similarity">
    <text evidence="1">Belongs to the glycosyltransferase 90 family.</text>
</comment>
<evidence type="ECO:0000313" key="6">
    <source>
        <dbReference type="Proteomes" id="UP000001514"/>
    </source>
</evidence>
<sequence length="401" mass="45895">MKKRYLVTGLGFLTALVLINWKVSEESALVRSARLHCSQEPEPRVDNHNQGFQNHSRPKYFDSIDTDLRPWKDGGITKSSLSAARRKGSMRMVISQGKLYIEVYGKCPQSRSIFTAWGLLLLLERFPGKVPDVDFVLNCKDRPVITRFLSFQRFVSGSPPAVFSYCTTNDMLDIPFPDFSFWGWPEVDIPPWEEQSQQITAGSREVKWSERRPAAFWKGNSRMGKLRRHLLQCQSLETEILDQDWISESRAGFPNSRLSQQCKDRFNIYVEGAAWSASLKYRMACGSTMLNVESKYREFFSAGLIPNLTHLAISANPDTMCQEIQAAVKWGNSHPLEAEAIGRHGQDFITKELTMDHVYRYMLELISQYAKLQRFTPTIPHGAQILCKDAIKHLTHTATNF</sequence>
<dbReference type="Proteomes" id="UP000001514">
    <property type="component" value="Unassembled WGS sequence"/>
</dbReference>
<evidence type="ECO:0000256" key="1">
    <source>
        <dbReference type="ARBA" id="ARBA00010118"/>
    </source>
</evidence>
<dbReference type="SMART" id="SM00672">
    <property type="entry name" value="CAP10"/>
    <property type="match status" value="1"/>
</dbReference>
<dbReference type="InterPro" id="IPR051091">
    <property type="entry name" value="O-Glucosyltr/Glycosyltrsf_90"/>
</dbReference>
<dbReference type="EMBL" id="GL377569">
    <property type="protein sequence ID" value="EFJ34616.1"/>
    <property type="molecule type" value="Genomic_DNA"/>
</dbReference>